<reference evidence="1" key="1">
    <citation type="journal article" date="2014" name="Front. Microbiol.">
        <title>High frequency of phylogenetically diverse reductive dehalogenase-homologous genes in deep subseafloor sedimentary metagenomes.</title>
        <authorList>
            <person name="Kawai M."/>
            <person name="Futagami T."/>
            <person name="Toyoda A."/>
            <person name="Takaki Y."/>
            <person name="Nishi S."/>
            <person name="Hori S."/>
            <person name="Arai W."/>
            <person name="Tsubouchi T."/>
            <person name="Morono Y."/>
            <person name="Uchiyama I."/>
            <person name="Ito T."/>
            <person name="Fujiyama A."/>
            <person name="Inagaki F."/>
            <person name="Takami H."/>
        </authorList>
    </citation>
    <scope>NUCLEOTIDE SEQUENCE</scope>
    <source>
        <strain evidence="1">Expedition CK06-06</strain>
    </source>
</reference>
<dbReference type="AlphaFoldDB" id="X1M2D1"/>
<comment type="caution">
    <text evidence="1">The sequence shown here is derived from an EMBL/GenBank/DDBJ whole genome shotgun (WGS) entry which is preliminary data.</text>
</comment>
<feature type="non-terminal residue" evidence="1">
    <location>
        <position position="1"/>
    </location>
</feature>
<gene>
    <name evidence="1" type="ORF">S06H3_08906</name>
</gene>
<organism evidence="1">
    <name type="scientific">marine sediment metagenome</name>
    <dbReference type="NCBI Taxonomy" id="412755"/>
    <lineage>
        <taxon>unclassified sequences</taxon>
        <taxon>metagenomes</taxon>
        <taxon>ecological metagenomes</taxon>
    </lineage>
</organism>
<name>X1M2D1_9ZZZZ</name>
<accession>X1M2D1</accession>
<protein>
    <submittedName>
        <fullName evidence="1">Uncharacterized protein</fullName>
    </submittedName>
</protein>
<proteinExistence type="predicted"/>
<dbReference type="EMBL" id="BARV01003826">
    <property type="protein sequence ID" value="GAI12236.1"/>
    <property type="molecule type" value="Genomic_DNA"/>
</dbReference>
<sequence length="31" mass="3370">PGILKGIGAMSSSFLFENKKALGNREICFKL</sequence>
<evidence type="ECO:0000313" key="1">
    <source>
        <dbReference type="EMBL" id="GAI12236.1"/>
    </source>
</evidence>